<dbReference type="PROSITE" id="PS50005">
    <property type="entry name" value="TPR"/>
    <property type="match status" value="3"/>
</dbReference>
<evidence type="ECO:0000313" key="4">
    <source>
        <dbReference type="EMBL" id="GHE61008.1"/>
    </source>
</evidence>
<feature type="repeat" description="TPR" evidence="1">
    <location>
        <begin position="180"/>
        <end position="213"/>
    </location>
</feature>
<dbReference type="Gene3D" id="1.25.40.10">
    <property type="entry name" value="Tetratricopeptide repeat domain"/>
    <property type="match status" value="2"/>
</dbReference>
<keyword evidence="1" id="KW-0802">TPR repeat</keyword>
<dbReference type="Proteomes" id="UP000658258">
    <property type="component" value="Unassembled WGS sequence"/>
</dbReference>
<dbReference type="Pfam" id="PF13432">
    <property type="entry name" value="TPR_16"/>
    <property type="match status" value="2"/>
</dbReference>
<proteinExistence type="predicted"/>
<evidence type="ECO:0000313" key="5">
    <source>
        <dbReference type="Proteomes" id="UP000658258"/>
    </source>
</evidence>
<dbReference type="InterPro" id="IPR019734">
    <property type="entry name" value="TPR_rpt"/>
</dbReference>
<keyword evidence="5" id="KW-1185">Reference proteome</keyword>
<feature type="transmembrane region" description="Helical" evidence="2">
    <location>
        <begin position="900"/>
        <end position="916"/>
    </location>
</feature>
<evidence type="ECO:0000256" key="2">
    <source>
        <dbReference type="SAM" id="Phobius"/>
    </source>
</evidence>
<evidence type="ECO:0000256" key="1">
    <source>
        <dbReference type="PROSITE-ProRule" id="PRU00339"/>
    </source>
</evidence>
<dbReference type="InterPro" id="IPR024983">
    <property type="entry name" value="CHAT_dom"/>
</dbReference>
<keyword evidence="2" id="KW-1133">Transmembrane helix</keyword>
<dbReference type="PANTHER" id="PTHR10098:SF108">
    <property type="entry name" value="TETRATRICOPEPTIDE REPEAT PROTEIN 28"/>
    <property type="match status" value="1"/>
</dbReference>
<evidence type="ECO:0000259" key="3">
    <source>
        <dbReference type="Pfam" id="PF12770"/>
    </source>
</evidence>
<dbReference type="PANTHER" id="PTHR10098">
    <property type="entry name" value="RAPSYN-RELATED"/>
    <property type="match status" value="1"/>
</dbReference>
<dbReference type="EMBL" id="BNAG01000002">
    <property type="protein sequence ID" value="GHE61008.1"/>
    <property type="molecule type" value="Genomic_DNA"/>
</dbReference>
<feature type="repeat" description="TPR" evidence="1">
    <location>
        <begin position="295"/>
        <end position="328"/>
    </location>
</feature>
<name>A0ABQ3I8N6_9BACT</name>
<feature type="domain" description="CHAT" evidence="3">
    <location>
        <begin position="607"/>
        <end position="886"/>
    </location>
</feature>
<reference evidence="5" key="1">
    <citation type="journal article" date="2019" name="Int. J. Syst. Evol. Microbiol.">
        <title>The Global Catalogue of Microorganisms (GCM) 10K type strain sequencing project: providing services to taxonomists for standard genome sequencing and annotation.</title>
        <authorList>
            <consortium name="The Broad Institute Genomics Platform"/>
            <consortium name="The Broad Institute Genome Sequencing Center for Infectious Disease"/>
            <person name="Wu L."/>
            <person name="Ma J."/>
        </authorList>
    </citation>
    <scope>NUCLEOTIDE SEQUENCE [LARGE SCALE GENOMIC DNA]</scope>
    <source>
        <strain evidence="5">CGMCC 1.15111</strain>
    </source>
</reference>
<organism evidence="4 5">
    <name type="scientific">Roseivirga thermotolerans</name>
    <dbReference type="NCBI Taxonomy" id="1758176"/>
    <lineage>
        <taxon>Bacteria</taxon>
        <taxon>Pseudomonadati</taxon>
        <taxon>Bacteroidota</taxon>
        <taxon>Cytophagia</taxon>
        <taxon>Cytophagales</taxon>
        <taxon>Roseivirgaceae</taxon>
        <taxon>Roseivirga</taxon>
    </lineage>
</organism>
<dbReference type="SUPFAM" id="SSF48452">
    <property type="entry name" value="TPR-like"/>
    <property type="match status" value="2"/>
</dbReference>
<dbReference type="InterPro" id="IPR011990">
    <property type="entry name" value="TPR-like_helical_dom_sf"/>
</dbReference>
<feature type="repeat" description="TPR" evidence="1">
    <location>
        <begin position="54"/>
        <end position="87"/>
    </location>
</feature>
<comment type="caution">
    <text evidence="4">The sequence shown here is derived from an EMBL/GenBank/DDBJ whole genome shotgun (WGS) entry which is preliminary data.</text>
</comment>
<gene>
    <name evidence="4" type="ORF">GCM10011340_14890</name>
</gene>
<keyword evidence="2" id="KW-0812">Transmembrane</keyword>
<dbReference type="Pfam" id="PF12770">
    <property type="entry name" value="CHAT"/>
    <property type="match status" value="1"/>
</dbReference>
<accession>A0ABQ3I8N6</accession>
<keyword evidence="2" id="KW-0472">Membrane</keyword>
<dbReference type="SMART" id="SM00028">
    <property type="entry name" value="TPR"/>
    <property type="match status" value="7"/>
</dbReference>
<sequence>MTLNAFELTAWQPTQKHFLLKEQADSLYKAQQWAEALALFHQLKNLSSSDSDRASLLSKIARSYFNLSRIDDAIEAYEESLHIRSQYLPATDTLLAPTYAMLGYLYRYYKYDDRKALLNYRQQAHCIEDHPESFDAQTSFYNAYNLATTYRLIEDHEMGLNYAYKALQIAHNENNDGFRSLSYSVMANLYNALNQNEKAIAAYQAKIELTPASSKTATELVTDYNNMATAYLDLNRTTEAEHALQQAIDLQQGKPISARIWLIYGNLRVKQNRPTAANRLYNNALNNSNSNREKAVIHAQIGRAYEDHNHLHQAISHYNLAIELETKEMLGEAVSLSEVSTPNPFLFRVQSHLARSKVTLFKTSSEYHWLKEALDSYDRLLDFAGRQREQFVTEQAKLAFQGYAHNHYESALEALFLSKDSLPAEEVWNKAWAYMEDSKAQDLLESIGRAKNYAFIAVSDSILQAESDLRDKLVRLTASLQACEVSACPDSLIINRRRQLLQINEDLEQIRLLVEEQYPTYHQALAGSKAISLDDYAKQMENNQTIMYFMGQHYVYYLAIAGNRGAFGRQPIDHQFTQELNNFQNLVHHRLLFANRESVDFRTFTNSAYALYTKLIPSGFKGSSQQLTIIPDGALNQLPFEALLTRLPSHKTINYKSLDYLIHQKEIAYAFSAAQLLSQIRAQTTTKPAKVIAFGEPASQEFSSLKGSTTELQYIKESVKNSRFYRGPAATKAEWLQSVKSDHNILHLALHASADTLTPLYSSIYFSQGENTNNRLQLYELYESGIRSQLVILSACETGRGKWQKGEGVLSLSKGFSYANNPNLIMSLWKVADRATAELFKQFYREIAAGQPVGNSLRQAKLQYLNRADELSAHPANWAGFIQLGNARQTFEPAPQQSRAYWLLALALTTIGMVVLKKARTKKDNILEPRL</sequence>
<protein>
    <recommendedName>
        <fullName evidence="3">CHAT domain-containing protein</fullName>
    </recommendedName>
</protein>